<name>A0A4Y8PXA9_9BACL</name>
<organism evidence="13 14">
    <name type="scientific">Paenibacillus athensensis</name>
    <dbReference type="NCBI Taxonomy" id="1967502"/>
    <lineage>
        <taxon>Bacteria</taxon>
        <taxon>Bacillati</taxon>
        <taxon>Bacillota</taxon>
        <taxon>Bacilli</taxon>
        <taxon>Bacillales</taxon>
        <taxon>Paenibacillaceae</taxon>
        <taxon>Paenibacillus</taxon>
    </lineage>
</organism>
<feature type="transmembrane region" description="Helical" evidence="11">
    <location>
        <begin position="78"/>
        <end position="100"/>
    </location>
</feature>
<evidence type="ECO:0000256" key="1">
    <source>
        <dbReference type="ARBA" id="ARBA00022475"/>
    </source>
</evidence>
<feature type="transmembrane region" description="Helical" evidence="11">
    <location>
        <begin position="258"/>
        <end position="277"/>
    </location>
</feature>
<keyword evidence="3 11" id="KW-0812">Transmembrane</keyword>
<reference evidence="13 14" key="1">
    <citation type="submission" date="2017-03" db="EMBL/GenBank/DDBJ databases">
        <title>Isolation of Levoglucosan Utilizing Bacteria.</title>
        <authorList>
            <person name="Arya A.S."/>
        </authorList>
    </citation>
    <scope>NUCLEOTIDE SEQUENCE [LARGE SCALE GENOMIC DNA]</scope>
    <source>
        <strain evidence="13 14">MEC069</strain>
    </source>
</reference>
<evidence type="ECO:0000256" key="8">
    <source>
        <dbReference type="ARBA" id="ARBA00023049"/>
    </source>
</evidence>
<evidence type="ECO:0000256" key="11">
    <source>
        <dbReference type="SAM" id="Phobius"/>
    </source>
</evidence>
<accession>A0A4Y8PXA9</accession>
<comment type="similarity">
    <text evidence="10">Belongs to the peptidase M48 family.</text>
</comment>
<evidence type="ECO:0000256" key="9">
    <source>
        <dbReference type="ARBA" id="ARBA00023136"/>
    </source>
</evidence>
<keyword evidence="9 11" id="KW-0472">Membrane</keyword>
<dbReference type="Gene3D" id="3.30.2010.10">
    <property type="entry name" value="Metalloproteases ('zincins'), catalytic domain"/>
    <property type="match status" value="1"/>
</dbReference>
<dbReference type="GO" id="GO:0004222">
    <property type="term" value="F:metalloendopeptidase activity"/>
    <property type="evidence" value="ECO:0007669"/>
    <property type="project" value="InterPro"/>
</dbReference>
<evidence type="ECO:0000256" key="2">
    <source>
        <dbReference type="ARBA" id="ARBA00022670"/>
    </source>
</evidence>
<dbReference type="OrthoDB" id="7870694at2"/>
<sequence length="419" mass="48724">MPMTEQETPLQQCPQCSAALEHIPGYVTWCEPCGWNANPQSVNRKRSLLDRLNKRLGPKTSERLLDSLHDDSAKSQRAWFHFGAGVFGALLLAGDAYLFYKGIRTLWGVHSPGTFFVGSLCLIFGLLLCPRLHRWKHRGLVRSEYPGLYRLLDEMAARMQARPVDTIQMGTEFNAFFTESDFTRKKLIYIGIPLFSILSLQEKIFVLAHEMAHNANRDMSRNWLNRYGQSTLSFIYDTIMPREYMREMLGPFFYLQKYVRQLVGALVFGVWYVYGLLGFRESQYAEYAADDLAYRISGTSAALGALEKPHYHETFYLTLERIARYGYNNDLFGELRKVMQQMPDKEQRRIRRMLDTEMARLDATHPPTSLRQRHVAALPNVELAMALTPEHIAELEREFAELERKAQRDLLERYRAYYL</sequence>
<dbReference type="GO" id="GO:0006508">
    <property type="term" value="P:proteolysis"/>
    <property type="evidence" value="ECO:0007669"/>
    <property type="project" value="UniProtKB-KW"/>
</dbReference>
<evidence type="ECO:0000256" key="4">
    <source>
        <dbReference type="ARBA" id="ARBA00022723"/>
    </source>
</evidence>
<dbReference type="InterPro" id="IPR050083">
    <property type="entry name" value="HtpX_protease"/>
</dbReference>
<keyword evidence="4" id="KW-0479">Metal-binding</keyword>
<dbReference type="CDD" id="cd07328">
    <property type="entry name" value="M48_Ste24p_like"/>
    <property type="match status" value="1"/>
</dbReference>
<feature type="domain" description="Peptidase M48" evidence="12">
    <location>
        <begin position="156"/>
        <end position="375"/>
    </location>
</feature>
<keyword evidence="14" id="KW-1185">Reference proteome</keyword>
<dbReference type="Proteomes" id="UP000298246">
    <property type="component" value="Unassembled WGS sequence"/>
</dbReference>
<keyword evidence="5 10" id="KW-0378">Hydrolase</keyword>
<keyword evidence="6 10" id="KW-0862">Zinc</keyword>
<evidence type="ECO:0000256" key="3">
    <source>
        <dbReference type="ARBA" id="ARBA00022692"/>
    </source>
</evidence>
<feature type="transmembrane region" description="Helical" evidence="11">
    <location>
        <begin position="187"/>
        <end position="208"/>
    </location>
</feature>
<evidence type="ECO:0000256" key="5">
    <source>
        <dbReference type="ARBA" id="ARBA00022801"/>
    </source>
</evidence>
<comment type="cofactor">
    <cofactor evidence="10">
        <name>Zn(2+)</name>
        <dbReference type="ChEBI" id="CHEBI:29105"/>
    </cofactor>
    <text evidence="10">Binds 1 zinc ion per subunit.</text>
</comment>
<dbReference type="PANTHER" id="PTHR43221:SF2">
    <property type="entry name" value="PROTEASE HTPX HOMOLOG"/>
    <property type="match status" value="1"/>
</dbReference>
<keyword evidence="2 10" id="KW-0645">Protease</keyword>
<dbReference type="GO" id="GO:0046872">
    <property type="term" value="F:metal ion binding"/>
    <property type="evidence" value="ECO:0007669"/>
    <property type="project" value="UniProtKB-KW"/>
</dbReference>
<dbReference type="PANTHER" id="PTHR43221">
    <property type="entry name" value="PROTEASE HTPX"/>
    <property type="match status" value="1"/>
</dbReference>
<evidence type="ECO:0000256" key="10">
    <source>
        <dbReference type="RuleBase" id="RU003983"/>
    </source>
</evidence>
<evidence type="ECO:0000259" key="12">
    <source>
        <dbReference type="Pfam" id="PF01435"/>
    </source>
</evidence>
<gene>
    <name evidence="13" type="ORF">B5M42_17520</name>
</gene>
<keyword evidence="8 10" id="KW-0482">Metalloprotease</keyword>
<evidence type="ECO:0000256" key="6">
    <source>
        <dbReference type="ARBA" id="ARBA00022833"/>
    </source>
</evidence>
<proteinExistence type="inferred from homology"/>
<dbReference type="InterPro" id="IPR001915">
    <property type="entry name" value="Peptidase_M48"/>
</dbReference>
<dbReference type="EMBL" id="MYFO01000026">
    <property type="protein sequence ID" value="TFE85360.1"/>
    <property type="molecule type" value="Genomic_DNA"/>
</dbReference>
<dbReference type="AlphaFoldDB" id="A0A4Y8PXA9"/>
<protein>
    <recommendedName>
        <fullName evidence="12">Peptidase M48 domain-containing protein</fullName>
    </recommendedName>
</protein>
<comment type="caution">
    <text evidence="13">The sequence shown here is derived from an EMBL/GenBank/DDBJ whole genome shotgun (WGS) entry which is preliminary data.</text>
</comment>
<evidence type="ECO:0000313" key="13">
    <source>
        <dbReference type="EMBL" id="TFE85360.1"/>
    </source>
</evidence>
<feature type="transmembrane region" description="Helical" evidence="11">
    <location>
        <begin position="106"/>
        <end position="129"/>
    </location>
</feature>
<dbReference type="Pfam" id="PF01435">
    <property type="entry name" value="Peptidase_M48"/>
    <property type="match status" value="1"/>
</dbReference>
<evidence type="ECO:0000256" key="7">
    <source>
        <dbReference type="ARBA" id="ARBA00022989"/>
    </source>
</evidence>
<keyword evidence="7 11" id="KW-1133">Transmembrane helix</keyword>
<evidence type="ECO:0000313" key="14">
    <source>
        <dbReference type="Proteomes" id="UP000298246"/>
    </source>
</evidence>
<keyword evidence="1" id="KW-1003">Cell membrane</keyword>